<organism evidence="1 2">
    <name type="scientific">Sphingobium yanoikuyae</name>
    <name type="common">Sphingomonas yanoikuyae</name>
    <dbReference type="NCBI Taxonomy" id="13690"/>
    <lineage>
        <taxon>Bacteria</taxon>
        <taxon>Pseudomonadati</taxon>
        <taxon>Pseudomonadota</taxon>
        <taxon>Alphaproteobacteria</taxon>
        <taxon>Sphingomonadales</taxon>
        <taxon>Sphingomonadaceae</taxon>
        <taxon>Sphingobium</taxon>
    </lineage>
</organism>
<sequence length="496" mass="56117">MLPPRSDVEIIRELLQDLPAGAAWTPNTTPEPKDVFAPRAHRNVLDLSRTLVVGNRGTGKTFWSHVLWSRQGRGLVAEAYGLSELKRVEAVFGFQGSITDQNAPSAKVITAALDRGVEPQVFWQAVLLKAYGPVATTGLPQDFVGLSEWFAANPEQGERRIREADEARAETVLLVMFDALDTIADDWVSIRTRTEGLLRLAVVAKGLRNTRIKIFMRPDQFEDTALFRFPDATKLRAERVNLEWRFYDLYALMFFHIWKNTEGKEALRNIAGIHAQLFRKNGEQIQPILIMHEGVQRSLFKAIAGEWMGGDRKRGATYSWLIQHLSDAYGETTPRAFLTALRGAAQILPIRHDTAIDYRGITHGVGEASENRVDDLLQDYWWIDYIREPLSGLHTPITKEALFTAWKEANTASQIRAVAPLRGLLPVYLALRARIDELPRELAADISTDENALLMSLRLISVCEIRTNQKVNFPDIFRVAFKMKRRGGIPPRRNTQ</sequence>
<dbReference type="EMBL" id="CP047218">
    <property type="protein sequence ID" value="QHD68348.1"/>
    <property type="molecule type" value="Genomic_DNA"/>
</dbReference>
<proteinExistence type="predicted"/>
<reference evidence="1 2" key="1">
    <citation type="submission" date="2019-12" db="EMBL/GenBank/DDBJ databases">
        <title>Functional and genomic insights into the Sphingobium yanoikuyae YC-JY1, a bacterium efficiently degrading bisphenol A.</title>
        <authorList>
            <person name="Jia Y."/>
            <person name="Li X."/>
            <person name="Wang J."/>
            <person name="Eltoukhy A."/>
            <person name="Lamraoui I."/>
            <person name="Yan Y."/>
        </authorList>
    </citation>
    <scope>NUCLEOTIDE SEQUENCE [LARGE SCALE GENOMIC DNA]</scope>
    <source>
        <strain evidence="1 2">YC-JY1</strain>
    </source>
</reference>
<gene>
    <name evidence="1" type="ORF">GS397_15695</name>
</gene>
<dbReference type="Proteomes" id="UP000464086">
    <property type="component" value="Chromosome"/>
</dbReference>
<evidence type="ECO:0000313" key="1">
    <source>
        <dbReference type="EMBL" id="QHD68348.1"/>
    </source>
</evidence>
<evidence type="ECO:0000313" key="2">
    <source>
        <dbReference type="Proteomes" id="UP000464086"/>
    </source>
</evidence>
<protein>
    <submittedName>
        <fullName evidence="1">Uncharacterized protein</fullName>
    </submittedName>
</protein>
<accession>A0A6P1GIT6</accession>
<name>A0A6P1GIT6_SPHYA</name>
<dbReference type="RefSeq" id="WP_159366995.1">
    <property type="nucleotide sequence ID" value="NZ_CP047218.1"/>
</dbReference>
<dbReference type="AlphaFoldDB" id="A0A6P1GIT6"/>